<evidence type="ECO:0000313" key="1">
    <source>
        <dbReference type="EMBL" id="RVW34015.1"/>
    </source>
</evidence>
<evidence type="ECO:0000313" key="2">
    <source>
        <dbReference type="Proteomes" id="UP000288805"/>
    </source>
</evidence>
<comment type="caution">
    <text evidence="1">The sequence shown here is derived from an EMBL/GenBank/DDBJ whole genome shotgun (WGS) entry which is preliminary data.</text>
</comment>
<reference evidence="1 2" key="1">
    <citation type="journal article" date="2018" name="PLoS Genet.">
        <title>Population sequencing reveals clonal diversity and ancestral inbreeding in the grapevine cultivar Chardonnay.</title>
        <authorList>
            <person name="Roach M.J."/>
            <person name="Johnson D.L."/>
            <person name="Bohlmann J."/>
            <person name="van Vuuren H.J."/>
            <person name="Jones S.J."/>
            <person name="Pretorius I.S."/>
            <person name="Schmidt S.A."/>
            <person name="Borneman A.R."/>
        </authorList>
    </citation>
    <scope>NUCLEOTIDE SEQUENCE [LARGE SCALE GENOMIC DNA]</scope>
    <source>
        <strain evidence="2">cv. Chardonnay</strain>
        <tissue evidence="1">Leaf</tissue>
    </source>
</reference>
<organism evidence="1 2">
    <name type="scientific">Vitis vinifera</name>
    <name type="common">Grape</name>
    <dbReference type="NCBI Taxonomy" id="29760"/>
    <lineage>
        <taxon>Eukaryota</taxon>
        <taxon>Viridiplantae</taxon>
        <taxon>Streptophyta</taxon>
        <taxon>Embryophyta</taxon>
        <taxon>Tracheophyta</taxon>
        <taxon>Spermatophyta</taxon>
        <taxon>Magnoliopsida</taxon>
        <taxon>eudicotyledons</taxon>
        <taxon>Gunneridae</taxon>
        <taxon>Pentapetalae</taxon>
        <taxon>rosids</taxon>
        <taxon>Vitales</taxon>
        <taxon>Vitaceae</taxon>
        <taxon>Viteae</taxon>
        <taxon>Vitis</taxon>
    </lineage>
</organism>
<dbReference type="EMBL" id="QGNW01001659">
    <property type="protein sequence ID" value="RVW34015.1"/>
    <property type="molecule type" value="Genomic_DNA"/>
</dbReference>
<dbReference type="AlphaFoldDB" id="A0A438DEW5"/>
<name>A0A438DEW5_VITVI</name>
<dbReference type="Proteomes" id="UP000288805">
    <property type="component" value="Unassembled WGS sequence"/>
</dbReference>
<proteinExistence type="predicted"/>
<accession>A0A438DEW5</accession>
<protein>
    <submittedName>
        <fullName evidence="1">Uncharacterized protein</fullName>
    </submittedName>
</protein>
<sequence length="137" mass="15513">MNKRFLVSGLEDSLRIRRPFGSMCWKQSMVRRIMVGGPKKAVGACGVGVWKEILKEAGWCWDKWGSRWGKVIKSASGLMCGAGIQCLSQRRLESAFIRDFNDWEVVLVGELLQALRGVRISWEDDSVFFGKEGKWAV</sequence>
<gene>
    <name evidence="1" type="ORF">CK203_091993</name>
</gene>